<name>A0A7K3QTH4_9ACTN</name>
<organism evidence="2 3">
    <name type="scientific">Streptomyces bauhiniae</name>
    <dbReference type="NCBI Taxonomy" id="2340725"/>
    <lineage>
        <taxon>Bacteria</taxon>
        <taxon>Bacillati</taxon>
        <taxon>Actinomycetota</taxon>
        <taxon>Actinomycetes</taxon>
        <taxon>Kitasatosporales</taxon>
        <taxon>Streptomycetaceae</taxon>
        <taxon>Streptomyces</taxon>
    </lineage>
</organism>
<sequence length="64" mass="6567">MTLRTGVLILVPALFGLVADALCPGTDETGMRLRAGVLILVPALFGLAAVACALVLVLVPARPR</sequence>
<evidence type="ECO:0000256" key="1">
    <source>
        <dbReference type="SAM" id="Phobius"/>
    </source>
</evidence>
<proteinExistence type="predicted"/>
<comment type="caution">
    <text evidence="2">The sequence shown here is derived from an EMBL/GenBank/DDBJ whole genome shotgun (WGS) entry which is preliminary data.</text>
</comment>
<accession>A0A7K3QTH4</accession>
<protein>
    <submittedName>
        <fullName evidence="2">Uncharacterized protein</fullName>
    </submittedName>
</protein>
<reference evidence="2 3" key="1">
    <citation type="submission" date="2020-01" db="EMBL/GenBank/DDBJ databases">
        <title>Insect and environment-associated Actinomycetes.</title>
        <authorList>
            <person name="Currrie C."/>
            <person name="Chevrette M."/>
            <person name="Carlson C."/>
            <person name="Stubbendieck R."/>
            <person name="Wendt-Pienkowski E."/>
        </authorList>
    </citation>
    <scope>NUCLEOTIDE SEQUENCE [LARGE SCALE GENOMIC DNA]</scope>
    <source>
        <strain evidence="2 3">SID7754</strain>
    </source>
</reference>
<evidence type="ECO:0000313" key="2">
    <source>
        <dbReference type="EMBL" id="NEB93192.1"/>
    </source>
</evidence>
<gene>
    <name evidence="2" type="ORF">G3I21_16080</name>
</gene>
<keyword evidence="1" id="KW-0472">Membrane</keyword>
<keyword evidence="1" id="KW-0812">Transmembrane</keyword>
<feature type="transmembrane region" description="Helical" evidence="1">
    <location>
        <begin position="37"/>
        <end position="59"/>
    </location>
</feature>
<evidence type="ECO:0000313" key="3">
    <source>
        <dbReference type="Proteomes" id="UP000470520"/>
    </source>
</evidence>
<keyword evidence="1" id="KW-1133">Transmembrane helix</keyword>
<dbReference type="RefSeq" id="WP_164189353.1">
    <property type="nucleotide sequence ID" value="NZ_JAAGMR010000192.1"/>
</dbReference>
<dbReference type="EMBL" id="JAAGMR010000192">
    <property type="protein sequence ID" value="NEB93192.1"/>
    <property type="molecule type" value="Genomic_DNA"/>
</dbReference>
<dbReference type="AlphaFoldDB" id="A0A7K3QTH4"/>
<dbReference type="Proteomes" id="UP000470520">
    <property type="component" value="Unassembled WGS sequence"/>
</dbReference>